<sequence length="125" mass="14368">MSVPQNTRSIDVNKPAILNLSGKKYYCRKGKWKEDEASKADQSKLEEKVNQLIDENAYLELKLEIATEMLTLRTLETKELKKEVERLQKANRAKTSKSQYRPESSSKAKTTDSTAKKTRKRSSDD</sequence>
<feature type="compositionally biased region" description="Basic residues" evidence="1">
    <location>
        <begin position="116"/>
        <end position="125"/>
    </location>
</feature>
<dbReference type="EMBL" id="JARBJD010000036">
    <property type="protein sequence ID" value="KAK2958639.1"/>
    <property type="molecule type" value="Genomic_DNA"/>
</dbReference>
<name>A0ABQ9Y4J9_9EUKA</name>
<protein>
    <recommendedName>
        <fullName evidence="4">Transposase</fullName>
    </recommendedName>
</protein>
<reference evidence="2 3" key="1">
    <citation type="journal article" date="2022" name="bioRxiv">
        <title>Genomics of Preaxostyla Flagellates Illuminates Evolutionary Transitions and the Path Towards Mitochondrial Loss.</title>
        <authorList>
            <person name="Novak L.V.F."/>
            <person name="Treitli S.C."/>
            <person name="Pyrih J."/>
            <person name="Halakuc P."/>
            <person name="Pipaliya S.V."/>
            <person name="Vacek V."/>
            <person name="Brzon O."/>
            <person name="Soukal P."/>
            <person name="Eme L."/>
            <person name="Dacks J.B."/>
            <person name="Karnkowska A."/>
            <person name="Elias M."/>
            <person name="Hampl V."/>
        </authorList>
    </citation>
    <scope>NUCLEOTIDE SEQUENCE [LARGE SCALE GENOMIC DNA]</scope>
    <source>
        <strain evidence="2">NAU3</strain>
        <tissue evidence="2">Gut</tissue>
    </source>
</reference>
<gene>
    <name evidence="2" type="ORF">BLNAU_6408</name>
</gene>
<organism evidence="2 3">
    <name type="scientific">Blattamonas nauphoetae</name>
    <dbReference type="NCBI Taxonomy" id="2049346"/>
    <lineage>
        <taxon>Eukaryota</taxon>
        <taxon>Metamonada</taxon>
        <taxon>Preaxostyla</taxon>
        <taxon>Oxymonadida</taxon>
        <taxon>Blattamonas</taxon>
    </lineage>
</organism>
<evidence type="ECO:0000313" key="3">
    <source>
        <dbReference type="Proteomes" id="UP001281761"/>
    </source>
</evidence>
<evidence type="ECO:0000256" key="1">
    <source>
        <dbReference type="SAM" id="MobiDB-lite"/>
    </source>
</evidence>
<dbReference type="Pfam" id="PF14645">
    <property type="entry name" value="Chibby"/>
    <property type="match status" value="1"/>
</dbReference>
<dbReference type="InterPro" id="IPR028118">
    <property type="entry name" value="Chibby_fam"/>
</dbReference>
<keyword evidence="3" id="KW-1185">Reference proteome</keyword>
<accession>A0ABQ9Y4J9</accession>
<evidence type="ECO:0008006" key="4">
    <source>
        <dbReference type="Google" id="ProtNLM"/>
    </source>
</evidence>
<dbReference type="Proteomes" id="UP001281761">
    <property type="component" value="Unassembled WGS sequence"/>
</dbReference>
<comment type="caution">
    <text evidence="2">The sequence shown here is derived from an EMBL/GenBank/DDBJ whole genome shotgun (WGS) entry which is preliminary data.</text>
</comment>
<evidence type="ECO:0000313" key="2">
    <source>
        <dbReference type="EMBL" id="KAK2958639.1"/>
    </source>
</evidence>
<feature type="region of interest" description="Disordered" evidence="1">
    <location>
        <begin position="86"/>
        <end position="125"/>
    </location>
</feature>
<proteinExistence type="predicted"/>